<comment type="caution">
    <text evidence="2">The sequence shown here is derived from an EMBL/GenBank/DDBJ whole genome shotgun (WGS) entry which is preliminary data.</text>
</comment>
<dbReference type="AlphaFoldDB" id="X1F9H9"/>
<evidence type="ECO:0000313" key="2">
    <source>
        <dbReference type="EMBL" id="GAH42286.1"/>
    </source>
</evidence>
<proteinExistence type="predicted"/>
<accession>X1F9H9</accession>
<reference evidence="2" key="1">
    <citation type="journal article" date="2014" name="Front. Microbiol.">
        <title>High frequency of phylogenetically diverse reductive dehalogenase-homologous genes in deep subseafloor sedimentary metagenomes.</title>
        <authorList>
            <person name="Kawai M."/>
            <person name="Futagami T."/>
            <person name="Toyoda A."/>
            <person name="Takaki Y."/>
            <person name="Nishi S."/>
            <person name="Hori S."/>
            <person name="Arai W."/>
            <person name="Tsubouchi T."/>
            <person name="Morono Y."/>
            <person name="Uchiyama I."/>
            <person name="Ito T."/>
            <person name="Fujiyama A."/>
            <person name="Inagaki F."/>
            <person name="Takami H."/>
        </authorList>
    </citation>
    <scope>NUCLEOTIDE SEQUENCE</scope>
    <source>
        <strain evidence="2">Expedition CK06-06</strain>
    </source>
</reference>
<keyword evidence="1" id="KW-0812">Transmembrane</keyword>
<evidence type="ECO:0000256" key="1">
    <source>
        <dbReference type="SAM" id="Phobius"/>
    </source>
</evidence>
<feature type="transmembrane region" description="Helical" evidence="1">
    <location>
        <begin position="64"/>
        <end position="82"/>
    </location>
</feature>
<name>X1F9H9_9ZZZZ</name>
<organism evidence="2">
    <name type="scientific">marine sediment metagenome</name>
    <dbReference type="NCBI Taxonomy" id="412755"/>
    <lineage>
        <taxon>unclassified sequences</taxon>
        <taxon>metagenomes</taxon>
        <taxon>ecological metagenomes</taxon>
    </lineage>
</organism>
<protein>
    <submittedName>
        <fullName evidence="2">Uncharacterized protein</fullName>
    </submittedName>
</protein>
<dbReference type="EMBL" id="BARU01008518">
    <property type="protein sequence ID" value="GAH42286.1"/>
    <property type="molecule type" value="Genomic_DNA"/>
</dbReference>
<sequence>MYSPEFVDHKHLYVLTIHMSLTQNTKVKWYIIAWDSQGNRAERKDIYGNPFEYTVIEKPLVPSYPPMFIIIFLITPIVAFILRNRKKLNKINT</sequence>
<keyword evidence="1" id="KW-1133">Transmembrane helix</keyword>
<gene>
    <name evidence="2" type="ORF">S03H2_16642</name>
</gene>
<keyword evidence="1" id="KW-0472">Membrane</keyword>